<gene>
    <name evidence="1" type="ORF">ATOP_19240</name>
</gene>
<keyword evidence="2" id="KW-1185">Reference proteome</keyword>
<comment type="caution">
    <text evidence="1">The sequence shown here is derived from an EMBL/GenBank/DDBJ whole genome shotgun (WGS) entry which is preliminary data.</text>
</comment>
<dbReference type="Proteomes" id="UP001055025">
    <property type="component" value="Unassembled WGS sequence"/>
</dbReference>
<proteinExistence type="predicted"/>
<reference evidence="1" key="1">
    <citation type="journal article" date="2022" name="Int. J. Syst. Evol. Microbiol.">
        <title>Granulimonas faecalis gen. nov., sp. nov., and Leptogranulimonas caecicola gen. nov., sp. nov., novel lactate-producing Atopobiaceae bacteria isolated from mouse intestines, and an emended description of the family Atopobiaceae.</title>
        <authorList>
            <person name="Morinaga K."/>
            <person name="Kusada H."/>
            <person name="Sakamoto S."/>
            <person name="Murakami T."/>
            <person name="Toyoda A."/>
            <person name="Mori H."/>
            <person name="Meng X.Y."/>
            <person name="Takashino M."/>
            <person name="Murotomi K."/>
            <person name="Tamaki H."/>
        </authorList>
    </citation>
    <scope>NUCLEOTIDE SEQUENCE</scope>
    <source>
        <strain evidence="1">OPF53</strain>
    </source>
</reference>
<accession>A0AAV5B4D9</accession>
<name>A0AAV5B4D9_9ACTN</name>
<evidence type="ECO:0000313" key="1">
    <source>
        <dbReference type="EMBL" id="GJM56269.1"/>
    </source>
</evidence>
<organism evidence="1 2">
    <name type="scientific">Granulimonas faecalis</name>
    <dbReference type="NCBI Taxonomy" id="2894155"/>
    <lineage>
        <taxon>Bacteria</taxon>
        <taxon>Bacillati</taxon>
        <taxon>Actinomycetota</taxon>
        <taxon>Coriobacteriia</taxon>
        <taxon>Coriobacteriales</taxon>
        <taxon>Kribbibacteriaceae</taxon>
        <taxon>Granulimonas</taxon>
    </lineage>
</organism>
<dbReference type="AlphaFoldDB" id="A0AAV5B4D9"/>
<protein>
    <submittedName>
        <fullName evidence="1">Uncharacterized protein</fullName>
    </submittedName>
</protein>
<dbReference type="EMBL" id="BQKC01000002">
    <property type="protein sequence ID" value="GJM56269.1"/>
    <property type="molecule type" value="Genomic_DNA"/>
</dbReference>
<sequence length="375" mass="38405">MEAILESTVCKTRAAKDRRCTPGRLTGTLACTLAVTAAALTSAGLWQASVEALGAARAELAVAQGSLAGQREALAQVIGDTPEGDARDAAEAWLADGPAEVPAEGPGDSIMAMGAAAEAVRQARGEALDLAQEAYLMRAACLGAQKEAALGTARAEAEGPLAEAEGLSASDDIALASEGARGRLEAATCLVRLMGRAGTFWDASQVRGATEDLQEATRAVKAEVHAAVAEREAAVAAARAAARASAKTSGTSAGYTSEGAAAAAATTYRGSDGVWHIDYSRAHGTAEAASDGGVTEWADGYYIAHDWSDSGAKITGRTEYVEVDGQTYRLAGSKEVSRDTTWNEVEGWVHANGGIGMQTCVEGGGYLINHYEPVA</sequence>
<evidence type="ECO:0000313" key="2">
    <source>
        <dbReference type="Proteomes" id="UP001055025"/>
    </source>
</evidence>
<dbReference type="RefSeq" id="WP_265591126.1">
    <property type="nucleotide sequence ID" value="NZ_BQKC01000002.1"/>
</dbReference>